<feature type="compositionally biased region" description="Low complexity" evidence="8">
    <location>
        <begin position="1107"/>
        <end position="1149"/>
    </location>
</feature>
<evidence type="ECO:0000256" key="3">
    <source>
        <dbReference type="ARBA" id="ARBA00022816"/>
    </source>
</evidence>
<dbReference type="Proteomes" id="UP001341245">
    <property type="component" value="Unassembled WGS sequence"/>
</dbReference>
<feature type="compositionally biased region" description="Low complexity" evidence="8">
    <location>
        <begin position="629"/>
        <end position="646"/>
    </location>
</feature>
<feature type="compositionally biased region" description="Low complexity" evidence="8">
    <location>
        <begin position="1320"/>
        <end position="1341"/>
    </location>
</feature>
<accession>A0ABR0TEW5</accession>
<gene>
    <name evidence="10" type="ORF">QM012_000816</name>
</gene>
<keyword evidence="5" id="KW-0811">Translocation</keyword>
<feature type="compositionally biased region" description="Basic and acidic residues" evidence="8">
    <location>
        <begin position="887"/>
        <end position="904"/>
    </location>
</feature>
<keyword evidence="11" id="KW-1185">Reference proteome</keyword>
<feature type="compositionally biased region" description="Polar residues" evidence="8">
    <location>
        <begin position="147"/>
        <end position="178"/>
    </location>
</feature>
<feature type="compositionally biased region" description="Acidic residues" evidence="8">
    <location>
        <begin position="1160"/>
        <end position="1175"/>
    </location>
</feature>
<feature type="compositionally biased region" description="Acidic residues" evidence="8">
    <location>
        <begin position="1082"/>
        <end position="1091"/>
    </location>
</feature>
<feature type="compositionally biased region" description="Low complexity" evidence="8">
    <location>
        <begin position="503"/>
        <end position="537"/>
    </location>
</feature>
<feature type="compositionally biased region" description="Basic and acidic residues" evidence="8">
    <location>
        <begin position="1068"/>
        <end position="1081"/>
    </location>
</feature>
<evidence type="ECO:0000256" key="5">
    <source>
        <dbReference type="ARBA" id="ARBA00023010"/>
    </source>
</evidence>
<keyword evidence="4" id="KW-0653">Protein transport</keyword>
<feature type="domain" description="RanBD1" evidence="9">
    <location>
        <begin position="1384"/>
        <end position="1430"/>
    </location>
</feature>
<dbReference type="EMBL" id="JASGXD010000010">
    <property type="protein sequence ID" value="KAK6002971.1"/>
    <property type="molecule type" value="Genomic_DNA"/>
</dbReference>
<dbReference type="Pfam" id="PF08911">
    <property type="entry name" value="NUP50"/>
    <property type="match status" value="1"/>
</dbReference>
<dbReference type="InterPro" id="IPR015007">
    <property type="entry name" value="NUP2/50/61"/>
</dbReference>
<feature type="compositionally biased region" description="Low complexity" evidence="8">
    <location>
        <begin position="1012"/>
        <end position="1023"/>
    </location>
</feature>
<dbReference type="Pfam" id="PF00638">
    <property type="entry name" value="Ran_BP1"/>
    <property type="match status" value="1"/>
</dbReference>
<feature type="compositionally biased region" description="Polar residues" evidence="8">
    <location>
        <begin position="679"/>
        <end position="690"/>
    </location>
</feature>
<feature type="compositionally biased region" description="Polar residues" evidence="8">
    <location>
        <begin position="717"/>
        <end position="741"/>
    </location>
</feature>
<evidence type="ECO:0000256" key="6">
    <source>
        <dbReference type="ARBA" id="ARBA00023132"/>
    </source>
</evidence>
<evidence type="ECO:0000313" key="10">
    <source>
        <dbReference type="EMBL" id="KAK6002971.1"/>
    </source>
</evidence>
<evidence type="ECO:0000256" key="1">
    <source>
        <dbReference type="ARBA" id="ARBA00004567"/>
    </source>
</evidence>
<feature type="compositionally biased region" description="Low complexity" evidence="8">
    <location>
        <begin position="1054"/>
        <end position="1067"/>
    </location>
</feature>
<feature type="compositionally biased region" description="Low complexity" evidence="8">
    <location>
        <begin position="1212"/>
        <end position="1226"/>
    </location>
</feature>
<feature type="compositionally biased region" description="Low complexity" evidence="8">
    <location>
        <begin position="129"/>
        <end position="146"/>
    </location>
</feature>
<feature type="compositionally biased region" description="Low complexity" evidence="8">
    <location>
        <begin position="586"/>
        <end position="605"/>
    </location>
</feature>
<dbReference type="SUPFAM" id="SSF50729">
    <property type="entry name" value="PH domain-like"/>
    <property type="match status" value="1"/>
</dbReference>
<dbReference type="CDD" id="cd13170">
    <property type="entry name" value="RanBD_NUP50"/>
    <property type="match status" value="1"/>
</dbReference>
<dbReference type="PROSITE" id="PS50196">
    <property type="entry name" value="RANBD1"/>
    <property type="match status" value="1"/>
</dbReference>
<evidence type="ECO:0000256" key="2">
    <source>
        <dbReference type="ARBA" id="ARBA00022448"/>
    </source>
</evidence>
<feature type="compositionally biased region" description="Polar residues" evidence="8">
    <location>
        <begin position="769"/>
        <end position="785"/>
    </location>
</feature>
<feature type="compositionally biased region" description="Basic and acidic residues" evidence="8">
    <location>
        <begin position="1092"/>
        <end position="1106"/>
    </location>
</feature>
<feature type="compositionally biased region" description="Low complexity" evidence="8">
    <location>
        <begin position="198"/>
        <end position="216"/>
    </location>
</feature>
<feature type="compositionally biased region" description="Pro residues" evidence="8">
    <location>
        <begin position="188"/>
        <end position="197"/>
    </location>
</feature>
<keyword evidence="3" id="KW-0509">mRNA transport</keyword>
<dbReference type="InterPro" id="IPR011993">
    <property type="entry name" value="PH-like_dom_sf"/>
</dbReference>
<dbReference type="Gene3D" id="2.30.29.30">
    <property type="entry name" value="Pleckstrin-homology domain (PH domain)/Phosphotyrosine-binding domain (PTB)"/>
    <property type="match status" value="1"/>
</dbReference>
<name>A0ABR0TEW5_AURPU</name>
<dbReference type="InterPro" id="IPR000156">
    <property type="entry name" value="Ran_bind_dom"/>
</dbReference>
<feature type="region of interest" description="Disordered" evidence="8">
    <location>
        <begin position="1"/>
        <end position="219"/>
    </location>
</feature>
<protein>
    <recommendedName>
        <fullName evidence="9">RanBD1 domain-containing protein</fullName>
    </recommendedName>
</protein>
<organism evidence="10 11">
    <name type="scientific">Aureobasidium pullulans</name>
    <name type="common">Black yeast</name>
    <name type="synonym">Pullularia pullulans</name>
    <dbReference type="NCBI Taxonomy" id="5580"/>
    <lineage>
        <taxon>Eukaryota</taxon>
        <taxon>Fungi</taxon>
        <taxon>Dikarya</taxon>
        <taxon>Ascomycota</taxon>
        <taxon>Pezizomycotina</taxon>
        <taxon>Dothideomycetes</taxon>
        <taxon>Dothideomycetidae</taxon>
        <taxon>Dothideales</taxon>
        <taxon>Saccotheciaceae</taxon>
        <taxon>Aureobasidium</taxon>
    </lineage>
</organism>
<feature type="compositionally biased region" description="Low complexity" evidence="8">
    <location>
        <begin position="47"/>
        <end position="93"/>
    </location>
</feature>
<feature type="compositionally biased region" description="Polar residues" evidence="8">
    <location>
        <begin position="909"/>
        <end position="940"/>
    </location>
</feature>
<feature type="compositionally biased region" description="Low complexity" evidence="8">
    <location>
        <begin position="556"/>
        <end position="567"/>
    </location>
</feature>
<feature type="region of interest" description="Disordered" evidence="8">
    <location>
        <begin position="855"/>
        <end position="1359"/>
    </location>
</feature>
<feature type="compositionally biased region" description="Low complexity" evidence="8">
    <location>
        <begin position="1239"/>
        <end position="1255"/>
    </location>
</feature>
<feature type="region of interest" description="Disordered" evidence="8">
    <location>
        <begin position="621"/>
        <end position="818"/>
    </location>
</feature>
<keyword evidence="2" id="KW-0813">Transport</keyword>
<feature type="region of interest" description="Disordered" evidence="8">
    <location>
        <begin position="503"/>
        <end position="605"/>
    </location>
</feature>
<evidence type="ECO:0000256" key="7">
    <source>
        <dbReference type="ARBA" id="ARBA00023242"/>
    </source>
</evidence>
<feature type="compositionally biased region" description="Polar residues" evidence="8">
    <location>
        <begin position="1271"/>
        <end position="1291"/>
    </location>
</feature>
<evidence type="ECO:0000256" key="4">
    <source>
        <dbReference type="ARBA" id="ARBA00022927"/>
    </source>
</evidence>
<keyword evidence="7" id="KW-0539">Nucleus</keyword>
<dbReference type="PANTHER" id="PTHR38697:SF1">
    <property type="entry name" value="NUCLEAR PORE COMPLEX PROTEIN SIMILAR TO S. CEREVISIAE NUP2 (EUROFUNG)"/>
    <property type="match status" value="1"/>
</dbReference>
<dbReference type="InterPro" id="IPR053074">
    <property type="entry name" value="NPC_Nucleoporin"/>
</dbReference>
<feature type="compositionally biased region" description="Basic and acidic residues" evidence="8">
    <location>
        <begin position="1194"/>
        <end position="1208"/>
    </location>
</feature>
<evidence type="ECO:0000256" key="8">
    <source>
        <dbReference type="SAM" id="MobiDB-lite"/>
    </source>
</evidence>
<feature type="compositionally biased region" description="Basic and acidic residues" evidence="8">
    <location>
        <begin position="16"/>
        <end position="30"/>
    </location>
</feature>
<feature type="compositionally biased region" description="Polar residues" evidence="8">
    <location>
        <begin position="861"/>
        <end position="872"/>
    </location>
</feature>
<evidence type="ECO:0000313" key="11">
    <source>
        <dbReference type="Proteomes" id="UP001341245"/>
    </source>
</evidence>
<feature type="compositionally biased region" description="Polar residues" evidence="8">
    <location>
        <begin position="94"/>
        <end position="128"/>
    </location>
</feature>
<sequence length="1488" mass="153278">MSKRVADGQGGSERYGGMEDPRDTAMDPPRKATAAQLAKRNIKPLKGRPGASRSASPSKGSPAPGFPNPFGGADSNPFAQSAPAPPAAASFNFGQTTAQPPSNPFGSMSTSQSFPPNAPTNNSTFSFGQSQPSAAPAFAPPQASSFNFGASTPSGTSFSFGASPAKPSQQNGDNNKAPSFTFGSTPASPGPSAPASPAPAAFNPFSSMSSSSFGSTEQPISAAEIQEIESAGPRLSQEGKLDQLADIVRQSEPKYKDASLAGLNLSTLPPAVQRKMLDFVRNKPDTVSLTSIASFDLSRYTRSIGSADSHDAPLFASHMPQTYTHLPEISEEHFMSDGFIDAVKLAEAAADANMPSSWQTGIAALQSRLDKEKTGMNQIHSYQYFTSSQHSQHGHQELSFTPPAAESFNPDAFAYAQPFQPFNSVGGGQAPFVKHPDIKHDTQHDMLDGSLYHNSNIQLQQPYTQPFADMIPNQTKPEAPKSSFSFSSTAAAPAASTSFNFGASTTTPSSSQPEAQSSPFKGFGATPAAPASPAPTSGFKFGSTAESAKKDDTAPTSSAFSGFGASSTKKDETPAKAPSSAFNFGSTAASPAPPASTSFNFGASTAAPASPAPAFNFGAAAEKKDEAAPKPAATAFSFGASTTSAAPPSPKPAEKKLPSPSFSFGAPAAPKPAEEVSYPSPNGASSQESSAAPKPSFSFGQSVTPAPSSPFKPASTPAASESPKPQNAGLGNSMFNSSPAQQKPAESAFKSFGASTPAPSQSSAPTPSFNFGSTVSAQAPASSTKFEPRASNALSAPTASGVATPPASPQLPPTEMESALLKQLNDSLRTYLASADASLDWSAVMRLYLEQAAEIRADNSGAPSTTAITGSSEPKLITAPFAASSTRGEKRVADEEVTKEDDHSKRAKQASTPSKPAFSQSTINSASPNGGKPLSQTASLFSDILDSPDKPETPKSTNVFAASADKTPAPPATAPQAKSNPFGAIARNASATPGPSTQKTGFVPPAAAQALPSSNNSTSAPSPFQIPKFGSGSTTSTVPTSGFQVPKFGGGSSTGTSSFLGSFGQKAAEQEAKEREKRKEEDMDSDEDEEEWERKDAEKQAQKKAELLAASQATKFSFDTSKKPSSSSSAVFSFSGAPSSTTNTSSTSNIFGNLSGSKPDDDEEDEDGDTEEDEDVHAALTNATPAKPAAGKSLFERVSFDADREKTSDTPSASFKFSSFGSSGAADNTWKGSDPIKFGASTATAGTTTPDGSPAKTPAPKFNFGAVSQPAEKSSPFSGMTSAKPSSSGSVFDSAKPSAPTTGFSFGGAAPSALAPPTGASVFASAATSRATTPGATTTDAEGSAAESEPSDTPNDVQKDLTSLTADDIAKYDLIHEARCKVTKLVKSDNDKTSSWVSQGVGPIRILASKENSKPRILMRADPSGKVGLNFNALLNPALYMIKAPKMVQLSVPTEGKKVESFMCMFKDEAKAKEFLEKLHGAIAKAQG</sequence>
<feature type="compositionally biased region" description="Polar residues" evidence="8">
    <location>
        <begin position="989"/>
        <end position="1000"/>
    </location>
</feature>
<proteinExistence type="predicted"/>
<feature type="compositionally biased region" description="Low complexity" evidence="8">
    <location>
        <begin position="1030"/>
        <end position="1042"/>
    </location>
</feature>
<evidence type="ECO:0000259" key="9">
    <source>
        <dbReference type="PROSITE" id="PS50196"/>
    </source>
</evidence>
<dbReference type="SMART" id="SM00160">
    <property type="entry name" value="RanBD"/>
    <property type="match status" value="1"/>
</dbReference>
<comment type="caution">
    <text evidence="10">The sequence shown here is derived from an EMBL/GenBank/DDBJ whole genome shotgun (WGS) entry which is preliminary data.</text>
</comment>
<dbReference type="PANTHER" id="PTHR38697">
    <property type="entry name" value="NUCLEAR PORE COMPLEX PROTEIN SIMILAR TO S. CEREVISIAE NUP2 (EUROFUNG)"/>
    <property type="match status" value="1"/>
</dbReference>
<reference evidence="10 11" key="1">
    <citation type="submission" date="2023-11" db="EMBL/GenBank/DDBJ databases">
        <title>Draft genome sequence and annotation of the polyextremotolerant black yeast-like fungus Aureobasidium pullulans NRRL 62042.</title>
        <authorList>
            <person name="Dielentheis-Frenken M.R.E."/>
            <person name="Wibberg D."/>
            <person name="Blank L.M."/>
            <person name="Tiso T."/>
        </authorList>
    </citation>
    <scope>NUCLEOTIDE SEQUENCE [LARGE SCALE GENOMIC DNA]</scope>
    <source>
        <strain evidence="10 11">NRRL 62042</strain>
    </source>
</reference>
<feature type="region of interest" description="Disordered" evidence="8">
    <location>
        <begin position="468"/>
        <end position="487"/>
    </location>
</feature>
<comment type="subcellular location">
    <subcellularLocation>
        <location evidence="1">Nucleus</location>
        <location evidence="1">Nuclear pore complex</location>
    </subcellularLocation>
</comment>
<feature type="compositionally biased region" description="Low complexity" evidence="8">
    <location>
        <begin position="754"/>
        <end position="768"/>
    </location>
</feature>
<keyword evidence="6" id="KW-0906">Nuclear pore complex</keyword>